<feature type="transmembrane region" description="Helical" evidence="1">
    <location>
        <begin position="12"/>
        <end position="30"/>
    </location>
</feature>
<name>A0A645DK26_9ZZZZ</name>
<keyword evidence="1" id="KW-0472">Membrane</keyword>
<evidence type="ECO:0008006" key="3">
    <source>
        <dbReference type="Google" id="ProtNLM"/>
    </source>
</evidence>
<organism evidence="2">
    <name type="scientific">bioreactor metagenome</name>
    <dbReference type="NCBI Taxonomy" id="1076179"/>
    <lineage>
        <taxon>unclassified sequences</taxon>
        <taxon>metagenomes</taxon>
        <taxon>ecological metagenomes</taxon>
    </lineage>
</organism>
<evidence type="ECO:0000313" key="2">
    <source>
        <dbReference type="EMBL" id="MPM88922.1"/>
    </source>
</evidence>
<keyword evidence="1" id="KW-1133">Transmembrane helix</keyword>
<dbReference type="EMBL" id="VSSQ01036437">
    <property type="protein sequence ID" value="MPM88922.1"/>
    <property type="molecule type" value="Genomic_DNA"/>
</dbReference>
<accession>A0A645DK26</accession>
<protein>
    <recommendedName>
        <fullName evidence="3">DUF2892 domain-containing protein</fullName>
    </recommendedName>
</protein>
<dbReference type="AlphaFoldDB" id="A0A645DK26"/>
<evidence type="ECO:0000256" key="1">
    <source>
        <dbReference type="SAM" id="Phobius"/>
    </source>
</evidence>
<reference evidence="2" key="1">
    <citation type="submission" date="2019-08" db="EMBL/GenBank/DDBJ databases">
        <authorList>
            <person name="Kucharzyk K."/>
            <person name="Murdoch R.W."/>
            <person name="Higgins S."/>
            <person name="Loffler F."/>
        </authorList>
    </citation>
    <scope>NUCLEOTIDE SEQUENCE</scope>
</reference>
<proteinExistence type="predicted"/>
<sequence length="76" mass="8623">MEMIKKYFSSWDLARIIKLVFGVLMVIGYFSTKENIYLFGAVFFIVQAAFNIGCPGGSCATNVPKKNEKQVMKFDK</sequence>
<keyword evidence="1" id="KW-0812">Transmembrane</keyword>
<feature type="transmembrane region" description="Helical" evidence="1">
    <location>
        <begin position="36"/>
        <end position="63"/>
    </location>
</feature>
<comment type="caution">
    <text evidence="2">The sequence shown here is derived from an EMBL/GenBank/DDBJ whole genome shotgun (WGS) entry which is preliminary data.</text>
</comment>
<gene>
    <name evidence="2" type="ORF">SDC9_136026</name>
</gene>